<dbReference type="InterPro" id="IPR013656">
    <property type="entry name" value="PAS_4"/>
</dbReference>
<protein>
    <submittedName>
        <fullName evidence="3">Diguanylate cyclase (GGDEF)-like protein/PAS domain S-box-containing protein</fullName>
    </submittedName>
</protein>
<dbReference type="InterPro" id="IPR043128">
    <property type="entry name" value="Rev_trsase/Diguanyl_cyclase"/>
</dbReference>
<dbReference type="InterPro" id="IPR029787">
    <property type="entry name" value="Nucleotide_cyclase"/>
</dbReference>
<name>A0A7Y9QWK3_9BURK</name>
<dbReference type="FunFam" id="3.30.70.270:FF:000001">
    <property type="entry name" value="Diguanylate cyclase domain protein"/>
    <property type="match status" value="1"/>
</dbReference>
<dbReference type="SMART" id="SM00091">
    <property type="entry name" value="PAS"/>
    <property type="match status" value="2"/>
</dbReference>
<accession>A0A7Y9QWK3</accession>
<dbReference type="PROSITE" id="PS50112">
    <property type="entry name" value="PAS"/>
    <property type="match status" value="1"/>
</dbReference>
<dbReference type="GO" id="GO:0003824">
    <property type="term" value="F:catalytic activity"/>
    <property type="evidence" value="ECO:0007669"/>
    <property type="project" value="UniProtKB-ARBA"/>
</dbReference>
<evidence type="ECO:0000259" key="2">
    <source>
        <dbReference type="PROSITE" id="PS50887"/>
    </source>
</evidence>
<dbReference type="RefSeq" id="WP_179632869.1">
    <property type="nucleotide sequence ID" value="NZ_JACCFH010000001.1"/>
</dbReference>
<proteinExistence type="predicted"/>
<dbReference type="InterPro" id="IPR000014">
    <property type="entry name" value="PAS"/>
</dbReference>
<dbReference type="NCBIfam" id="TIGR00254">
    <property type="entry name" value="GGDEF"/>
    <property type="match status" value="1"/>
</dbReference>
<dbReference type="SUPFAM" id="SSF55073">
    <property type="entry name" value="Nucleotide cyclase"/>
    <property type="match status" value="1"/>
</dbReference>
<dbReference type="NCBIfam" id="TIGR00229">
    <property type="entry name" value="sensory_box"/>
    <property type="match status" value="1"/>
</dbReference>
<dbReference type="SUPFAM" id="SSF55785">
    <property type="entry name" value="PYP-like sensor domain (PAS domain)"/>
    <property type="match status" value="1"/>
</dbReference>
<evidence type="ECO:0000313" key="4">
    <source>
        <dbReference type="Proteomes" id="UP000518288"/>
    </source>
</evidence>
<dbReference type="PROSITE" id="PS50887">
    <property type="entry name" value="GGDEF"/>
    <property type="match status" value="1"/>
</dbReference>
<dbReference type="CDD" id="cd00130">
    <property type="entry name" value="PAS"/>
    <property type="match status" value="1"/>
</dbReference>
<comment type="caution">
    <text evidence="3">The sequence shown here is derived from an EMBL/GenBank/DDBJ whole genome shotgun (WGS) entry which is preliminary data.</text>
</comment>
<dbReference type="Pfam" id="PF08448">
    <property type="entry name" value="PAS_4"/>
    <property type="match status" value="1"/>
</dbReference>
<gene>
    <name evidence="3" type="ORF">BDD16_000910</name>
</gene>
<dbReference type="CDD" id="cd01949">
    <property type="entry name" value="GGDEF"/>
    <property type="match status" value="1"/>
</dbReference>
<keyword evidence="4" id="KW-1185">Reference proteome</keyword>
<dbReference type="InterPro" id="IPR035965">
    <property type="entry name" value="PAS-like_dom_sf"/>
</dbReference>
<dbReference type="InterPro" id="IPR052155">
    <property type="entry name" value="Biofilm_reg_signaling"/>
</dbReference>
<feature type="domain" description="GGDEF" evidence="2">
    <location>
        <begin position="300"/>
        <end position="433"/>
    </location>
</feature>
<dbReference type="InterPro" id="IPR000160">
    <property type="entry name" value="GGDEF_dom"/>
</dbReference>
<feature type="domain" description="PAS" evidence="1">
    <location>
        <begin position="138"/>
        <end position="208"/>
    </location>
</feature>
<dbReference type="Pfam" id="PF00990">
    <property type="entry name" value="GGDEF"/>
    <property type="match status" value="1"/>
</dbReference>
<dbReference type="EMBL" id="JACCFH010000001">
    <property type="protein sequence ID" value="NYG31924.1"/>
    <property type="molecule type" value="Genomic_DNA"/>
</dbReference>
<evidence type="ECO:0000259" key="1">
    <source>
        <dbReference type="PROSITE" id="PS50112"/>
    </source>
</evidence>
<dbReference type="PANTHER" id="PTHR44757">
    <property type="entry name" value="DIGUANYLATE CYCLASE DGCP"/>
    <property type="match status" value="1"/>
</dbReference>
<dbReference type="Gene3D" id="3.30.450.20">
    <property type="entry name" value="PAS domain"/>
    <property type="match status" value="2"/>
</dbReference>
<sequence>MDAREALQQLEREHQALLQFVYLAPVGLVQVRSDGEIVMVNPTAAQLLMPLSRDGTLDNLFTALREVAPDLQDLLDTGTPASGVVCDGRQLPVQIGQGTRSEARLLSFSLIRIDTEHCMVLLQDVTEQVRREHRLRQQEAWLGAILSGVTDYALVTLDPGGGVVEWNDSIQRISGFSPEAVHGQTLALFYPPDSITPERVLDHLREADQSGCSLDEGWRARADGTRYWGSMLITPLRPAGGGRTADAAYCLILRDLSDHRDTAVEVRQAAVCDYLTGIHNRRAFFEAAERETRRVKQRPRPLSVVLFDADHFKRINDSLGHPAGDAVLCHIASTLRASFREVDVVARIGGEEFAVLLPSTDLQGAHTVAERFCRKLAASPASTAAGEVVCTVSAGIATMADCGGDLNTLMQRADQALYAAKAAGRNRVCGLAPELPDESLASP</sequence>
<dbReference type="Proteomes" id="UP000518288">
    <property type="component" value="Unassembled WGS sequence"/>
</dbReference>
<dbReference type="AlphaFoldDB" id="A0A7Y9QWK3"/>
<organism evidence="3 4">
    <name type="scientific">Sphaerotilus montanus</name>
    <dbReference type="NCBI Taxonomy" id="522889"/>
    <lineage>
        <taxon>Bacteria</taxon>
        <taxon>Pseudomonadati</taxon>
        <taxon>Pseudomonadota</taxon>
        <taxon>Betaproteobacteria</taxon>
        <taxon>Burkholderiales</taxon>
        <taxon>Sphaerotilaceae</taxon>
        <taxon>Sphaerotilus</taxon>
    </lineage>
</organism>
<evidence type="ECO:0000313" key="3">
    <source>
        <dbReference type="EMBL" id="NYG31924.1"/>
    </source>
</evidence>
<dbReference type="SMART" id="SM00267">
    <property type="entry name" value="GGDEF"/>
    <property type="match status" value="1"/>
</dbReference>
<dbReference type="PANTHER" id="PTHR44757:SF2">
    <property type="entry name" value="BIOFILM ARCHITECTURE MAINTENANCE PROTEIN MBAA"/>
    <property type="match status" value="1"/>
</dbReference>
<reference evidence="3 4" key="1">
    <citation type="submission" date="2020-07" db="EMBL/GenBank/DDBJ databases">
        <title>Genomic Encyclopedia of Archaeal and Bacterial Type Strains, Phase II (KMG-II): from individual species to whole genera.</title>
        <authorList>
            <person name="Goeker M."/>
        </authorList>
    </citation>
    <scope>NUCLEOTIDE SEQUENCE [LARGE SCALE GENOMIC DNA]</scope>
    <source>
        <strain evidence="3 4">DSM 21226</strain>
    </source>
</reference>
<dbReference type="Gene3D" id="3.30.70.270">
    <property type="match status" value="1"/>
</dbReference>